<gene>
    <name evidence="3" type="ORF">SY212_12660</name>
</gene>
<feature type="compositionally biased region" description="Gly residues" evidence="1">
    <location>
        <begin position="82"/>
        <end position="94"/>
    </location>
</feature>
<dbReference type="AlphaFoldDB" id="A0A6F9XLV9"/>
<dbReference type="InterPro" id="IPR041219">
    <property type="entry name" value="Phage_lysozyme2"/>
</dbReference>
<feature type="domain" description="Phage tail lysozyme" evidence="2">
    <location>
        <begin position="277"/>
        <end position="415"/>
    </location>
</feature>
<sequence length="618" mass="65405">MVKKDSGIPGMPAVPPVNLGSDLANKQGNVDNLANGKNTIPNMSNNRGSYNGLGNQPKTNSTLPKKHGTKHPQSYPNSKTTGGIGGKGNTGGVIPGKNNSGFPSNPGLDKALNTISGLGNKNSDNANSSKETDDELARHGVNRNQVDPAGILGNDGVEFKSNPLRFITGRFKQTSHDNFKKVEHGVDSLAKKFGKHLSKKALKQATIATILGGGTSVVLLGSWLFSGDTFNVKRYINDLEDEICATLNDSNATSFLNDDGSSASMGDWSDPNSTTYKNGKQLFDFLVQKQGFSGAAAAGVVGSTKQESGLDPAAHNPSGEVIGLMQWGYGGINGGRLYNGGIIPKPYSASDLTMDKELALVDWEINNSYRQYKVKIGSETDPTQAALDWARYYEGAPGQRDDLRAAYARTAYNLYHADGIEANTALLGAESGINGFGNSALAQLANNLNCGTSGVNADTGSVLSTAESLVSYLRGSGFTYSQPMRTDFVDGTTLKDISKVDQVKKTGHADCSSFVWLVVKLTGKKVPDTPWITGTMVADASGPKKYLVEIPESEAKAGDIVVTDGSGNDHTAVLAEDYHGTATNIINEGGSNDGPPHKEPIANSFGVYFTHVHFVRVK</sequence>
<accession>A0A6F9XLV9</accession>
<feature type="compositionally biased region" description="Polar residues" evidence="1">
    <location>
        <begin position="24"/>
        <end position="63"/>
    </location>
</feature>
<dbReference type="Pfam" id="PF18013">
    <property type="entry name" value="Phage_lysozyme2"/>
    <property type="match status" value="1"/>
</dbReference>
<evidence type="ECO:0000256" key="1">
    <source>
        <dbReference type="SAM" id="MobiDB-lite"/>
    </source>
</evidence>
<organism evidence="3">
    <name type="scientific">Ligilactobacillus agilis</name>
    <dbReference type="NCBI Taxonomy" id="1601"/>
    <lineage>
        <taxon>Bacteria</taxon>
        <taxon>Bacillati</taxon>
        <taxon>Bacillota</taxon>
        <taxon>Bacilli</taxon>
        <taxon>Lactobacillales</taxon>
        <taxon>Lactobacillaceae</taxon>
        <taxon>Ligilactobacillus</taxon>
    </lineage>
</organism>
<protein>
    <recommendedName>
        <fullName evidence="2">Phage tail lysozyme domain-containing protein</fullName>
    </recommendedName>
</protein>
<proteinExistence type="predicted"/>
<name>A0A6F9XLV9_9LACO</name>
<dbReference type="RefSeq" id="WP_172584734.1">
    <property type="nucleotide sequence ID" value="NZ_BLAM01000126.1"/>
</dbReference>
<comment type="caution">
    <text evidence="3">The sequence shown here is derived from an EMBL/GenBank/DDBJ whole genome shotgun (WGS) entry which is preliminary data.</text>
</comment>
<evidence type="ECO:0000313" key="3">
    <source>
        <dbReference type="EMBL" id="GET06236.1"/>
    </source>
</evidence>
<reference evidence="3" key="1">
    <citation type="submission" date="2019-10" db="EMBL/GenBank/DDBJ databases">
        <title>Lactobacillus agilis SY212 Whole Genome Sequencing Project.</title>
        <authorList>
            <person name="Suzuki S."/>
            <person name="Endo A."/>
            <person name="Maeno S."/>
            <person name="Shiwa Y."/>
            <person name="Matsutani M."/>
            <person name="Kajikawa A."/>
        </authorList>
    </citation>
    <scope>NUCLEOTIDE SEQUENCE</scope>
    <source>
        <strain evidence="3">SY212</strain>
    </source>
</reference>
<feature type="compositionally biased region" description="Polar residues" evidence="1">
    <location>
        <begin position="113"/>
        <end position="129"/>
    </location>
</feature>
<dbReference type="Gene3D" id="1.10.530.10">
    <property type="match status" value="1"/>
</dbReference>
<dbReference type="EMBL" id="BLAM01000126">
    <property type="protein sequence ID" value="GET06236.1"/>
    <property type="molecule type" value="Genomic_DNA"/>
</dbReference>
<dbReference type="Gene3D" id="3.90.1720.10">
    <property type="entry name" value="endopeptidase domain like (from Nostoc punctiforme)"/>
    <property type="match status" value="1"/>
</dbReference>
<dbReference type="Proteomes" id="UP000494265">
    <property type="component" value="Unassembled WGS sequence"/>
</dbReference>
<evidence type="ECO:0000259" key="2">
    <source>
        <dbReference type="Pfam" id="PF18013"/>
    </source>
</evidence>
<feature type="region of interest" description="Disordered" evidence="1">
    <location>
        <begin position="1"/>
        <end position="136"/>
    </location>
</feature>